<evidence type="ECO:0000313" key="1">
    <source>
        <dbReference type="EMBL" id="ABG06832.1"/>
    </source>
</evidence>
<name>A0A5Q5BF82_MYCSS</name>
<gene>
    <name evidence="1" type="ordered locus">Mmcs_0711</name>
</gene>
<dbReference type="PANTHER" id="PTHR36529">
    <property type="entry name" value="SLL1095 PROTEIN"/>
    <property type="match status" value="1"/>
</dbReference>
<protein>
    <recommendedName>
        <fullName evidence="2">DUF2064 domain-containing protein</fullName>
    </recommendedName>
</protein>
<dbReference type="KEGG" id="mmc:Mmcs_0711"/>
<dbReference type="PANTHER" id="PTHR36529:SF1">
    <property type="entry name" value="GLYCOSYLTRANSFERASE"/>
    <property type="match status" value="1"/>
</dbReference>
<dbReference type="Pfam" id="PF09837">
    <property type="entry name" value="DUF2064"/>
    <property type="match status" value="1"/>
</dbReference>
<sequence>MTQLPVTVLVVAKAPVPGLAKTRLAVTVGFEMAAVIASAALLDTLDAVLATPVQARVVALTGDLDDVHNGAVLRAKLAGFTVVDQHGDSFAERLAYAHVDAAAAVGDRPILQIGMDTPQVTADLLARCAQTLLGADAVLGPAVDGGWWLLGVRTAAMADCLREVPMSRDDTGELTRKALQDRGFDVVIVDELADVDTAADVEPVRRACPPGGRFPFATAAAGL</sequence>
<dbReference type="InterPro" id="IPR018641">
    <property type="entry name" value="Trfase_1_rSAM/seldom-assoc"/>
</dbReference>
<dbReference type="InterPro" id="IPR029044">
    <property type="entry name" value="Nucleotide-diphossugar_trans"/>
</dbReference>
<dbReference type="Gene3D" id="3.90.550.10">
    <property type="entry name" value="Spore Coat Polysaccharide Biosynthesis Protein SpsA, Chain A"/>
    <property type="match status" value="1"/>
</dbReference>
<proteinExistence type="predicted"/>
<evidence type="ECO:0008006" key="2">
    <source>
        <dbReference type="Google" id="ProtNLM"/>
    </source>
</evidence>
<dbReference type="SUPFAM" id="SSF53448">
    <property type="entry name" value="Nucleotide-diphospho-sugar transferases"/>
    <property type="match status" value="1"/>
</dbReference>
<organism evidence="1">
    <name type="scientific">Mycobacterium sp. (strain MCS)</name>
    <dbReference type="NCBI Taxonomy" id="164756"/>
    <lineage>
        <taxon>Bacteria</taxon>
        <taxon>Bacillati</taxon>
        <taxon>Actinomycetota</taxon>
        <taxon>Actinomycetes</taxon>
        <taxon>Mycobacteriales</taxon>
        <taxon>Mycobacteriaceae</taxon>
        <taxon>Mycobacterium</taxon>
    </lineage>
</organism>
<accession>A0A5Q5BF82</accession>
<dbReference type="AlphaFoldDB" id="A0A5Q5BF82"/>
<reference evidence="1" key="1">
    <citation type="submission" date="2006-06" db="EMBL/GenBank/DDBJ databases">
        <title>Complete sequence of chromosome of Mycobacterium sp. MCS.</title>
        <authorList>
            <consortium name="US DOE Joint Genome Institute"/>
            <person name="Copeland A."/>
            <person name="Lucas S."/>
            <person name="Lapidus A."/>
            <person name="Barry K."/>
            <person name="Detter J.C."/>
            <person name="Glavina del Rio T."/>
            <person name="Hammon N."/>
            <person name="Israni S."/>
            <person name="Dalin E."/>
            <person name="Tice H."/>
            <person name="Pitluck S."/>
            <person name="Martinez M."/>
            <person name="Schmutz J."/>
            <person name="Larimer F."/>
            <person name="Land M."/>
            <person name="Hauser L."/>
            <person name="Kyrpides N."/>
            <person name="Kim E."/>
            <person name="Miller C.D."/>
            <person name="Hughes J.E."/>
            <person name="Anderson A.J."/>
            <person name="Sims R.C."/>
            <person name="Richardson P."/>
        </authorList>
    </citation>
    <scope>NUCLEOTIDE SEQUENCE [LARGE SCALE GENOMIC DNA]</scope>
    <source>
        <strain evidence="1">MCS</strain>
    </source>
</reference>
<dbReference type="EMBL" id="CP000384">
    <property type="protein sequence ID" value="ABG06832.1"/>
    <property type="molecule type" value="Genomic_DNA"/>
</dbReference>